<accession>A0ABW4TNM7</accession>
<comment type="caution">
    <text evidence="1">The sequence shown here is derived from an EMBL/GenBank/DDBJ whole genome shotgun (WGS) entry which is preliminary data.</text>
</comment>
<keyword evidence="2" id="KW-1185">Reference proteome</keyword>
<dbReference type="Gene3D" id="3.90.1140.10">
    <property type="entry name" value="Cyclic phosphodiesterase"/>
    <property type="match status" value="1"/>
</dbReference>
<evidence type="ECO:0000313" key="2">
    <source>
        <dbReference type="Proteomes" id="UP001597351"/>
    </source>
</evidence>
<dbReference type="InterPro" id="IPR009097">
    <property type="entry name" value="Cyclic_Pdiesterase"/>
</dbReference>
<dbReference type="GO" id="GO:0016874">
    <property type="term" value="F:ligase activity"/>
    <property type="evidence" value="ECO:0007669"/>
    <property type="project" value="UniProtKB-KW"/>
</dbReference>
<dbReference type="Proteomes" id="UP001597351">
    <property type="component" value="Unassembled WGS sequence"/>
</dbReference>
<dbReference type="RefSeq" id="WP_343920133.1">
    <property type="nucleotide sequence ID" value="NZ_BAAAJT010000002.1"/>
</dbReference>
<gene>
    <name evidence="1" type="ORF">ACFSDE_15750</name>
</gene>
<name>A0ABW4TNM7_9ACTN</name>
<dbReference type="EMBL" id="JBHUGD010000003">
    <property type="protein sequence ID" value="MFD1948257.1"/>
    <property type="molecule type" value="Genomic_DNA"/>
</dbReference>
<proteinExistence type="predicted"/>
<organism evidence="1 2">
    <name type="scientific">Nocardioides aestuarii</name>
    <dbReference type="NCBI Taxonomy" id="252231"/>
    <lineage>
        <taxon>Bacteria</taxon>
        <taxon>Bacillati</taxon>
        <taxon>Actinomycetota</taxon>
        <taxon>Actinomycetes</taxon>
        <taxon>Propionibacteriales</taxon>
        <taxon>Nocardioidaceae</taxon>
        <taxon>Nocardioides</taxon>
    </lineage>
</organism>
<protein>
    <submittedName>
        <fullName evidence="1">2'-5' RNA ligase family protein</fullName>
    </submittedName>
</protein>
<evidence type="ECO:0000313" key="1">
    <source>
        <dbReference type="EMBL" id="MFD1948257.1"/>
    </source>
</evidence>
<keyword evidence="1" id="KW-0436">Ligase</keyword>
<dbReference type="SUPFAM" id="SSF55144">
    <property type="entry name" value="LigT-like"/>
    <property type="match status" value="1"/>
</dbReference>
<reference evidence="2" key="1">
    <citation type="journal article" date="2019" name="Int. J. Syst. Evol. Microbiol.">
        <title>The Global Catalogue of Microorganisms (GCM) 10K type strain sequencing project: providing services to taxonomists for standard genome sequencing and annotation.</title>
        <authorList>
            <consortium name="The Broad Institute Genomics Platform"/>
            <consortium name="The Broad Institute Genome Sequencing Center for Infectious Disease"/>
            <person name="Wu L."/>
            <person name="Ma J."/>
        </authorList>
    </citation>
    <scope>NUCLEOTIDE SEQUENCE [LARGE SCALE GENOMIC DNA]</scope>
    <source>
        <strain evidence="2">CGMCC 1.12477</strain>
    </source>
</reference>
<sequence length="178" mass="19677">MVQAVELTLDRTSDDRVRAEWAALRDAGLPSLADHTGETNAPHVTLHVRDAMEAAAEERLLPLPDRLPLELWVGSVVLFHSRRRWVVARQVVVDRTLLEFHEAVGAAVGGGGSPLTVPGRWVPHLSIARGVRDDQLPQVLALLATTPPYAATALRLRRWDQDRRQAWVVDQASTGRSL</sequence>
<dbReference type="Pfam" id="PF13563">
    <property type="entry name" value="2_5_RNA_ligase2"/>
    <property type="match status" value="1"/>
</dbReference>